<keyword evidence="3" id="KW-0560">Oxidoreductase</keyword>
<dbReference type="RefSeq" id="WP_128269965.1">
    <property type="nucleotide sequence ID" value="NZ_SAUW01000012.1"/>
</dbReference>
<dbReference type="SUPFAM" id="SSF54909">
    <property type="entry name" value="Dimeric alpha+beta barrel"/>
    <property type="match status" value="1"/>
</dbReference>
<dbReference type="EMBL" id="SAUW01000012">
    <property type="protein sequence ID" value="RWR10433.1"/>
    <property type="molecule type" value="Genomic_DNA"/>
</dbReference>
<proteinExistence type="predicted"/>
<dbReference type="InterPro" id="IPR007138">
    <property type="entry name" value="ABM_dom"/>
</dbReference>
<reference evidence="3 4" key="1">
    <citation type="submission" date="2019-01" db="EMBL/GenBank/DDBJ databases">
        <title>Sinorhodobacter populi sp. nov. isolated from the symptomatic bark tissue of Populus euramericana canker.</title>
        <authorList>
            <person name="Xu G."/>
        </authorList>
    </citation>
    <scope>NUCLEOTIDE SEQUENCE [LARGE SCALE GENOMIC DNA]</scope>
    <source>
        <strain evidence="3 4">2D-5</strain>
    </source>
</reference>
<dbReference type="InterPro" id="IPR011008">
    <property type="entry name" value="Dimeric_a/b-barrel"/>
</dbReference>
<name>A0A443ISV1_9RHOB</name>
<sequence>MIAVIFEAWVPGEAQAEYLDLAAELGPLLADIDGFISIERFQSLTTPGKVLSLSFWRDEAAVAAWRNLPEHRRVQAAGRDHVFADYRLCIAAVTRDYGMNARAEAPTDSREIHKEAPDHVRP</sequence>
<dbReference type="Gene3D" id="3.30.70.100">
    <property type="match status" value="1"/>
</dbReference>
<protein>
    <submittedName>
        <fullName evidence="3">Antibiotic biosynthesis monooxygenase</fullName>
    </submittedName>
</protein>
<evidence type="ECO:0000313" key="3">
    <source>
        <dbReference type="EMBL" id="RWR10433.1"/>
    </source>
</evidence>
<dbReference type="Pfam" id="PF03992">
    <property type="entry name" value="ABM"/>
    <property type="match status" value="1"/>
</dbReference>
<feature type="domain" description="ABM" evidence="2">
    <location>
        <begin position="2"/>
        <end position="91"/>
    </location>
</feature>
<dbReference type="AlphaFoldDB" id="A0A443ISV1"/>
<comment type="caution">
    <text evidence="3">The sequence shown here is derived from an EMBL/GenBank/DDBJ whole genome shotgun (WGS) entry which is preliminary data.</text>
</comment>
<feature type="compositionally biased region" description="Basic and acidic residues" evidence="1">
    <location>
        <begin position="105"/>
        <end position="122"/>
    </location>
</feature>
<organism evidence="3 4">
    <name type="scientific">Paenirhodobacter populi</name>
    <dbReference type="NCBI Taxonomy" id="2306993"/>
    <lineage>
        <taxon>Bacteria</taxon>
        <taxon>Pseudomonadati</taxon>
        <taxon>Pseudomonadota</taxon>
        <taxon>Alphaproteobacteria</taxon>
        <taxon>Rhodobacterales</taxon>
        <taxon>Rhodobacter group</taxon>
        <taxon>Paenirhodobacter</taxon>
    </lineage>
</organism>
<dbReference type="InterPro" id="IPR052936">
    <property type="entry name" value="Jasmonate_Hydroxylase-like"/>
</dbReference>
<dbReference type="GO" id="GO:0004497">
    <property type="term" value="F:monooxygenase activity"/>
    <property type="evidence" value="ECO:0007669"/>
    <property type="project" value="UniProtKB-KW"/>
</dbReference>
<keyword evidence="4" id="KW-1185">Reference proteome</keyword>
<evidence type="ECO:0000256" key="1">
    <source>
        <dbReference type="SAM" id="MobiDB-lite"/>
    </source>
</evidence>
<reference evidence="3 4" key="2">
    <citation type="submission" date="2019-01" db="EMBL/GenBank/DDBJ databases">
        <authorList>
            <person name="Li Y."/>
        </authorList>
    </citation>
    <scope>NUCLEOTIDE SEQUENCE [LARGE SCALE GENOMIC DNA]</scope>
    <source>
        <strain evidence="3 4">2D-5</strain>
    </source>
</reference>
<dbReference type="PANTHER" id="PTHR37811:SF2">
    <property type="entry name" value="ABM DOMAIN-CONTAINING PROTEIN"/>
    <property type="match status" value="1"/>
</dbReference>
<dbReference type="PANTHER" id="PTHR37811">
    <property type="entry name" value="BLL5343 PROTEIN"/>
    <property type="match status" value="1"/>
</dbReference>
<evidence type="ECO:0000313" key="4">
    <source>
        <dbReference type="Proteomes" id="UP000285710"/>
    </source>
</evidence>
<dbReference type="PROSITE" id="PS51725">
    <property type="entry name" value="ABM"/>
    <property type="match status" value="1"/>
</dbReference>
<evidence type="ECO:0000259" key="2">
    <source>
        <dbReference type="PROSITE" id="PS51725"/>
    </source>
</evidence>
<gene>
    <name evidence="3" type="ORF">D2T33_12270</name>
</gene>
<dbReference type="Proteomes" id="UP000285710">
    <property type="component" value="Unassembled WGS sequence"/>
</dbReference>
<feature type="region of interest" description="Disordered" evidence="1">
    <location>
        <begin position="102"/>
        <end position="122"/>
    </location>
</feature>
<accession>A0A443ISV1</accession>
<keyword evidence="3" id="KW-0503">Monooxygenase</keyword>